<name>A0A1A9EZ75_9GAMM</name>
<dbReference type="EMBL" id="CP015839">
    <property type="protein sequence ID" value="ANG63205.1"/>
    <property type="molecule type" value="Genomic_DNA"/>
</dbReference>
<dbReference type="Gene3D" id="3.30.70.1230">
    <property type="entry name" value="Nucleotide cyclase"/>
    <property type="match status" value="1"/>
</dbReference>
<dbReference type="InterPro" id="IPR029787">
    <property type="entry name" value="Nucleotide_cyclase"/>
</dbReference>
<reference evidence="4 5" key="2">
    <citation type="journal article" date="2018" name="Int. J. Syst. Evol. Microbiol.">
        <title>Marinobacterium aestuarii sp. nov., a benzene-degrading marine bacterium isolated from estuary sediment.</title>
        <authorList>
            <person name="Bae S.S."/>
            <person name="Jung J."/>
            <person name="Chung D."/>
            <person name="Baek K."/>
        </authorList>
    </citation>
    <scope>NUCLEOTIDE SEQUENCE [LARGE SCALE GENOMIC DNA]</scope>
    <source>
        <strain evidence="4 5">ST58-10</strain>
    </source>
</reference>
<reference evidence="5" key="1">
    <citation type="submission" date="2016-05" db="EMBL/GenBank/DDBJ databases">
        <authorList>
            <person name="Baek K."/>
            <person name="Yang S.-J."/>
        </authorList>
    </citation>
    <scope>NUCLEOTIDE SEQUENCE [LARGE SCALE GENOMIC DNA]</scope>
    <source>
        <strain evidence="5">ST58-10</strain>
    </source>
</reference>
<evidence type="ECO:0000313" key="5">
    <source>
        <dbReference type="Proteomes" id="UP000078070"/>
    </source>
</evidence>
<dbReference type="Gene3D" id="1.25.40.10">
    <property type="entry name" value="Tetratricopeptide repeat domain"/>
    <property type="match status" value="2"/>
</dbReference>
<keyword evidence="1" id="KW-0547">Nucleotide-binding</keyword>
<keyword evidence="2" id="KW-0067">ATP-binding</keyword>
<dbReference type="PROSITE" id="PS50125">
    <property type="entry name" value="GUANYLATE_CYCLASE_2"/>
    <property type="match status" value="1"/>
</dbReference>
<dbReference type="GO" id="GO:0009190">
    <property type="term" value="P:cyclic nucleotide biosynthetic process"/>
    <property type="evidence" value="ECO:0007669"/>
    <property type="project" value="InterPro"/>
</dbReference>
<accession>A0A1A9EZ75</accession>
<dbReference type="GO" id="GO:0004016">
    <property type="term" value="F:adenylate cyclase activity"/>
    <property type="evidence" value="ECO:0007669"/>
    <property type="project" value="UniProtKB-ARBA"/>
</dbReference>
<organism evidence="4 5">
    <name type="scientific">Marinobacterium aestuarii</name>
    <dbReference type="NCBI Taxonomy" id="1821621"/>
    <lineage>
        <taxon>Bacteria</taxon>
        <taxon>Pseudomonadati</taxon>
        <taxon>Pseudomonadota</taxon>
        <taxon>Gammaproteobacteria</taxon>
        <taxon>Oceanospirillales</taxon>
        <taxon>Oceanospirillaceae</taxon>
        <taxon>Marinobacterium</taxon>
    </lineage>
</organism>
<dbReference type="GO" id="GO:0005524">
    <property type="term" value="F:ATP binding"/>
    <property type="evidence" value="ECO:0007669"/>
    <property type="project" value="UniProtKB-KW"/>
</dbReference>
<dbReference type="PANTHER" id="PTHR16305">
    <property type="entry name" value="TESTICULAR SOLUBLE ADENYLYL CYCLASE"/>
    <property type="match status" value="1"/>
</dbReference>
<dbReference type="InterPro" id="IPR041664">
    <property type="entry name" value="AAA_16"/>
</dbReference>
<dbReference type="RefSeq" id="WP_067382752.1">
    <property type="nucleotide sequence ID" value="NZ_CP015839.1"/>
</dbReference>
<dbReference type="InterPro" id="IPR011990">
    <property type="entry name" value="TPR-like_helical_dom_sf"/>
</dbReference>
<dbReference type="Proteomes" id="UP000078070">
    <property type="component" value="Chromosome"/>
</dbReference>
<sequence>MRCEGCGYANPADAKYCEQCGTRLQPACPRCGPGVGPAARFCRECGAALDGGRQVAVPSVGTDEMSAPLRYTPPHLAARLRAEQAALAARSGAEGERKTISVLFADMAGSTAMVHDRDPEDARRLIDPVLALMMEAVHHYQGYVAKSLGDGILALFGAPIGCEDHAQRALYAALRMQEAMRHYSDQARLEDGVSLQIRVGVHTGEVVVRAIHTEDLQIDYDPVGHTINIASRLEGIAAPGTVLVSDETCRLAEGYFRFKTLGATAFKGVPEPMVVHEVLGSGPLRTRLQVAMSRGLASFVGRQAELARMRSALQRACAGQGQVVGVVGEPGVGKSRLFYEFKHGLEPPCLVLETYSVSHGKAFPYLPLIELLKNYLQILPQDDERQRREKVTGKLLTLEPGLEDCLPYVLYLLGLAGATSPLLQMDLNIRRQRTFDAIKRILLCESLKQPLILIFEDLQWLDRETEAFIDCLTDGIAGARVLLLVNFRPEYPQGFDDRSYCTQLRLVPLGKDESGELLETLLGKDASLAPIKPLIMQQTEGNPFFLEEVVQTLLEEEVLSGAPGHCRLQRMPALLHIPTTVQGVLTTRIDRLARPEKELLQTLAVIGKAFAWRLIRRLSDRPEDELGRLLSRLQAGEFIYEVPAGPDEEYHFKHGLTQEVAYASLLKGRRRQLHERTGQAIETLHRHRLEDHLGELAHHYSRSDNSAKAVEFQHKAGRQAAQRSANHEAAAQLRGALATLERLPAGSERDHLELEIQLVLGAAQMSVRGIGSAEVEQAYTRALSLCRELHQTKQLFPVLVGLRRYYTMRANFQTAQDLAQQLLRLAEREQDEEYRLQAHFAMAAVLFFRGQLDESRRHFEQCTLIGDPEAHRAQAFRYSIEPGLLSRCFLGWVLWYTGNADRALTQCQAVVNQARESSPPFVLAEVIDGLAELHQLRGEASATQEWAEAAMALCREEGLPYWLARATVLYGWALAMQGQHRYGIARIREGLKHYESSGGLMMYPRYLALLSQALGGAGRTRAALRTLAAAKAQAKTSGERLYLAEILRQEAELLLAQGAATESEREAECCLLQAIDTAREQGARALQLRAATSLARLWWRQGKAAQGLEVLQESYRPVTEGFATADLREAKALLEQLAQA</sequence>
<dbReference type="GO" id="GO:0035556">
    <property type="term" value="P:intracellular signal transduction"/>
    <property type="evidence" value="ECO:0007669"/>
    <property type="project" value="InterPro"/>
</dbReference>
<keyword evidence="5" id="KW-1185">Reference proteome</keyword>
<dbReference type="STRING" id="1821621.A8C75_12455"/>
<dbReference type="Gene3D" id="3.40.50.300">
    <property type="entry name" value="P-loop containing nucleotide triphosphate hydrolases"/>
    <property type="match status" value="1"/>
</dbReference>
<dbReference type="Pfam" id="PF12773">
    <property type="entry name" value="DZR"/>
    <property type="match status" value="1"/>
</dbReference>
<dbReference type="OrthoDB" id="9806704at2"/>
<dbReference type="GO" id="GO:0005737">
    <property type="term" value="C:cytoplasm"/>
    <property type="evidence" value="ECO:0007669"/>
    <property type="project" value="TreeGrafter"/>
</dbReference>
<dbReference type="CDD" id="cd07302">
    <property type="entry name" value="CHD"/>
    <property type="match status" value="1"/>
</dbReference>
<dbReference type="SUPFAM" id="SSF48452">
    <property type="entry name" value="TPR-like"/>
    <property type="match status" value="2"/>
</dbReference>
<feature type="domain" description="Guanylate cyclase" evidence="3">
    <location>
        <begin position="101"/>
        <end position="234"/>
    </location>
</feature>
<evidence type="ECO:0000313" key="4">
    <source>
        <dbReference type="EMBL" id="ANG63205.1"/>
    </source>
</evidence>
<dbReference type="KEGG" id="mars:A8C75_12455"/>
<dbReference type="SUPFAM" id="SSF55073">
    <property type="entry name" value="Nucleotide cyclase"/>
    <property type="match status" value="1"/>
</dbReference>
<dbReference type="SUPFAM" id="SSF52540">
    <property type="entry name" value="P-loop containing nucleoside triphosphate hydrolases"/>
    <property type="match status" value="1"/>
</dbReference>
<evidence type="ECO:0000256" key="2">
    <source>
        <dbReference type="ARBA" id="ARBA00022840"/>
    </source>
</evidence>
<dbReference type="Pfam" id="PF13191">
    <property type="entry name" value="AAA_16"/>
    <property type="match status" value="1"/>
</dbReference>
<proteinExistence type="predicted"/>
<dbReference type="InterPro" id="IPR001054">
    <property type="entry name" value="A/G_cyclase"/>
</dbReference>
<gene>
    <name evidence="4" type="ORF">A8C75_12455</name>
</gene>
<protein>
    <recommendedName>
        <fullName evidence="3">Guanylate cyclase domain-containing protein</fullName>
    </recommendedName>
</protein>
<evidence type="ECO:0000259" key="3">
    <source>
        <dbReference type="PROSITE" id="PS50125"/>
    </source>
</evidence>
<dbReference type="InterPro" id="IPR025874">
    <property type="entry name" value="DZR"/>
</dbReference>
<evidence type="ECO:0000256" key="1">
    <source>
        <dbReference type="ARBA" id="ARBA00022741"/>
    </source>
</evidence>
<dbReference type="PANTHER" id="PTHR16305:SF28">
    <property type="entry name" value="GUANYLATE CYCLASE DOMAIN-CONTAINING PROTEIN"/>
    <property type="match status" value="1"/>
</dbReference>
<dbReference type="AlphaFoldDB" id="A0A1A9EZ75"/>
<dbReference type="InterPro" id="IPR027417">
    <property type="entry name" value="P-loop_NTPase"/>
</dbReference>
<dbReference type="SMART" id="SM00044">
    <property type="entry name" value="CYCc"/>
    <property type="match status" value="1"/>
</dbReference>
<dbReference type="Pfam" id="PF00211">
    <property type="entry name" value="Guanylate_cyc"/>
    <property type="match status" value="1"/>
</dbReference>